<accession>A0A0H3AAN9</accession>
<dbReference type="HOGENOM" id="CLU_127551_0_0_7"/>
<dbReference type="PANTHER" id="PTHR35526:SF3">
    <property type="entry name" value="ANTI-SIGMA-F FACTOR RSBW"/>
    <property type="match status" value="1"/>
</dbReference>
<dbReference type="PANTHER" id="PTHR35526">
    <property type="entry name" value="ANTI-SIGMA-F FACTOR RSBW-RELATED"/>
    <property type="match status" value="1"/>
</dbReference>
<name>A0A0H3AAN9_NITV4</name>
<proteinExistence type="predicted"/>
<dbReference type="AlphaFoldDB" id="A0A0H3AAN9"/>
<dbReference type="Gene3D" id="3.30.565.10">
    <property type="entry name" value="Histidine kinase-like ATPase, C-terminal domain"/>
    <property type="match status" value="1"/>
</dbReference>
<dbReference type="InterPro" id="IPR050267">
    <property type="entry name" value="Anti-sigma-factor_SerPK"/>
</dbReference>
<dbReference type="CDD" id="cd16936">
    <property type="entry name" value="HATPase_RsbW-like"/>
    <property type="match status" value="1"/>
</dbReference>
<dbReference type="GO" id="GO:0004674">
    <property type="term" value="F:protein serine/threonine kinase activity"/>
    <property type="evidence" value="ECO:0007669"/>
    <property type="project" value="UniProtKB-KW"/>
</dbReference>
<evidence type="ECO:0000313" key="4">
    <source>
        <dbReference type="Proteomes" id="UP000009173"/>
    </source>
</evidence>
<dbReference type="InterPro" id="IPR036890">
    <property type="entry name" value="HATPase_C_sf"/>
</dbReference>
<keyword evidence="1" id="KW-0723">Serine/threonine-protein kinase</keyword>
<dbReference type="RefSeq" id="WP_011792383.1">
    <property type="nucleotide sequence ID" value="NC_008751.1"/>
</dbReference>
<gene>
    <name evidence="3" type="ordered locus">Dvul_1629</name>
</gene>
<keyword evidence="3" id="KW-0808">Transferase</keyword>
<evidence type="ECO:0000256" key="1">
    <source>
        <dbReference type="ARBA" id="ARBA00022527"/>
    </source>
</evidence>
<dbReference type="KEGG" id="dvl:Dvul_1629"/>
<dbReference type="InterPro" id="IPR003594">
    <property type="entry name" value="HATPase_dom"/>
</dbReference>
<dbReference type="SUPFAM" id="SSF55874">
    <property type="entry name" value="ATPase domain of HSP90 chaperone/DNA topoisomerase II/histidine kinase"/>
    <property type="match status" value="1"/>
</dbReference>
<reference evidence="4" key="1">
    <citation type="journal article" date="2009" name="Environ. Microbiol.">
        <title>Contribution of mobile genetic elements to Desulfovibrio vulgaris genome plasticity.</title>
        <authorList>
            <person name="Walker C.B."/>
            <person name="Stolyar S."/>
            <person name="Chivian D."/>
            <person name="Pinel N."/>
            <person name="Gabster J.A."/>
            <person name="Dehal P.S."/>
            <person name="He Z."/>
            <person name="Yang Z.K."/>
            <person name="Yen H.C."/>
            <person name="Zhou J."/>
            <person name="Wall J.D."/>
            <person name="Hazen T.C."/>
            <person name="Arkin A.P."/>
            <person name="Stahl D.A."/>
        </authorList>
    </citation>
    <scope>NUCLEOTIDE SEQUENCE [LARGE SCALE GENOMIC DNA]</scope>
    <source>
        <strain evidence="4">DP4</strain>
    </source>
</reference>
<sequence length="147" mass="15881">MMRVCAFKAPATLESYRPLVCQVLDVLSPWLCDCDTLKTLEIILGEACANVIRHAYPGGAEGDMLVEVDVQPRTSVTIHVTDWGVGPVGGKQPPHFGESGHGLRIIGKLSEDCVLERRDGKTVLRATIHIPEAAWQPSTCNTTATSS</sequence>
<dbReference type="Pfam" id="PF13581">
    <property type="entry name" value="HATPase_c_2"/>
    <property type="match status" value="1"/>
</dbReference>
<keyword evidence="3" id="KW-0418">Kinase</keyword>
<protein>
    <submittedName>
        <fullName evidence="3">Putative signal transduction histidine kinase</fullName>
    </submittedName>
</protein>
<evidence type="ECO:0000313" key="3">
    <source>
        <dbReference type="EMBL" id="ABM28646.1"/>
    </source>
</evidence>
<dbReference type="Proteomes" id="UP000009173">
    <property type="component" value="Chromosome"/>
</dbReference>
<evidence type="ECO:0000259" key="2">
    <source>
        <dbReference type="Pfam" id="PF13581"/>
    </source>
</evidence>
<dbReference type="EMBL" id="CP000527">
    <property type="protein sequence ID" value="ABM28646.1"/>
    <property type="molecule type" value="Genomic_DNA"/>
</dbReference>
<organism evidence="3 4">
    <name type="scientific">Nitratidesulfovibrio vulgaris (strain DP4)</name>
    <name type="common">Desulfovibrio vulgaris</name>
    <dbReference type="NCBI Taxonomy" id="391774"/>
    <lineage>
        <taxon>Bacteria</taxon>
        <taxon>Pseudomonadati</taxon>
        <taxon>Thermodesulfobacteriota</taxon>
        <taxon>Desulfovibrionia</taxon>
        <taxon>Desulfovibrionales</taxon>
        <taxon>Desulfovibrionaceae</taxon>
        <taxon>Nitratidesulfovibrio</taxon>
    </lineage>
</organism>
<feature type="domain" description="Histidine kinase/HSP90-like ATPase" evidence="2">
    <location>
        <begin position="10"/>
        <end position="127"/>
    </location>
</feature>